<reference evidence="1 2" key="1">
    <citation type="submission" date="2023-01" db="EMBL/GenBank/DDBJ databases">
        <title>Novel diversity within Roseofilum (Cyanobacteria; Desertifilaceae) from marine benthic mats with descriptions of four novel species.</title>
        <authorList>
            <person name="Wang Y."/>
            <person name="Berthold D.E."/>
            <person name="Hu J."/>
            <person name="Lefler F.W."/>
            <person name="Laughinghouse H.D. IV."/>
        </authorList>
    </citation>
    <scope>NUCLEOTIDE SEQUENCE [LARGE SCALE GENOMIC DNA]</scope>
    <source>
        <strain evidence="1 2">BLCC-M91</strain>
    </source>
</reference>
<dbReference type="Proteomes" id="UP001231370">
    <property type="component" value="Unassembled WGS sequence"/>
</dbReference>
<protein>
    <recommendedName>
        <fullName evidence="3">DUF4351 domain-containing protein</fullName>
    </recommendedName>
</protein>
<gene>
    <name evidence="1" type="ORF">PJF56_03725</name>
</gene>
<name>A0ABT7BI75_9CYAN</name>
<evidence type="ECO:0000313" key="1">
    <source>
        <dbReference type="EMBL" id="MDJ1177968.1"/>
    </source>
</evidence>
<comment type="caution">
    <text evidence="1">The sequence shown here is derived from an EMBL/GenBank/DDBJ whole genome shotgun (WGS) entry which is preliminary data.</text>
</comment>
<sequence>MPSGNRWRANVIKLVYELLTILATRQNQEPDPDDRELIVTLTQLYEEAIAQLREEGREEGREEATLELIDNLLQARFGEVDEELAAIIEAIAALPSQEFTPLLLQRSREELLAQFTPEPEPEE</sequence>
<dbReference type="EMBL" id="JAQPOK010000027">
    <property type="protein sequence ID" value="MDJ1177968.1"/>
    <property type="molecule type" value="Genomic_DNA"/>
</dbReference>
<evidence type="ECO:0008006" key="3">
    <source>
        <dbReference type="Google" id="ProtNLM"/>
    </source>
</evidence>
<organism evidence="1 2">
    <name type="scientific">Roseofilum halophilum BLCC-M91</name>
    <dbReference type="NCBI Taxonomy" id="3022259"/>
    <lineage>
        <taxon>Bacteria</taxon>
        <taxon>Bacillati</taxon>
        <taxon>Cyanobacteriota</taxon>
        <taxon>Cyanophyceae</taxon>
        <taxon>Desertifilales</taxon>
        <taxon>Desertifilaceae</taxon>
        <taxon>Roseofilum</taxon>
        <taxon>Roseofilum halophilum</taxon>
    </lineage>
</organism>
<dbReference type="RefSeq" id="WP_283761296.1">
    <property type="nucleotide sequence ID" value="NZ_JAQPOK010000027.1"/>
</dbReference>
<proteinExistence type="predicted"/>
<accession>A0ABT7BI75</accession>
<keyword evidence="2" id="KW-1185">Reference proteome</keyword>
<evidence type="ECO:0000313" key="2">
    <source>
        <dbReference type="Proteomes" id="UP001231370"/>
    </source>
</evidence>